<dbReference type="Pfam" id="PF13524">
    <property type="entry name" value="Glyco_trans_1_2"/>
    <property type="match status" value="1"/>
</dbReference>
<name>A0ABT6J834_9GAMM</name>
<dbReference type="RefSeq" id="WP_280574021.1">
    <property type="nucleotide sequence ID" value="NZ_JARXRM010000028.1"/>
</dbReference>
<keyword evidence="3" id="KW-1185">Reference proteome</keyword>
<organism evidence="2 3">
    <name type="scientific">Luteimonas endophytica</name>
    <dbReference type="NCBI Taxonomy" id="3042023"/>
    <lineage>
        <taxon>Bacteria</taxon>
        <taxon>Pseudomonadati</taxon>
        <taxon>Pseudomonadota</taxon>
        <taxon>Gammaproteobacteria</taxon>
        <taxon>Lysobacterales</taxon>
        <taxon>Lysobacteraceae</taxon>
        <taxon>Luteimonas</taxon>
    </lineage>
</organism>
<comment type="caution">
    <text evidence="2">The sequence shown here is derived from an EMBL/GenBank/DDBJ whole genome shotgun (WGS) entry which is preliminary data.</text>
</comment>
<proteinExistence type="predicted"/>
<accession>A0ABT6J834</accession>
<sequence length="564" mass="61955">MVEPGLTTRAAAAIARRIVRVGDAISASRMSPVDPRHLRPATDLRVAVVCDEFTGLGLAPECEATFLSPKIWRLQVQKTRPQLLFVESCWSGCAGQWRGLVTGGGEVVTRLVRFCRHAGIPTVFWAKEDPVHLDDFLATAKLFDWVFTTDAGSISRYRRELRHDRLGVMTFPVQPRLHNPLSSSPRERASFFAGAWYGNFPRRCAEFSELAEGLMDAGPFHVYRRPGPPEIGDYPDRFADALYPAVDYARIGDIYRRYSIGLSINTVTDSPTMFARRAVEMLACGTTVYSNPCRALGEFFPGLVEQFSRRERIAEKARREYSEPASMSRRLTRALGVRAAVGRHSWSARLAMLIGRIAGRDELRQPEVAMVARVADAGEMARLAAFLESQRGVCGEAVAWVADGVEPCRGVRRLTADQLSAPLSELLGGDTLLGYWSPMDWYGPHYLLDLCLAAGSYAGNAVGKGAYYHWDGAALEQQGTEAEYTHCGPIPLRRSLARARVWPGNSTLQSIGLAEQGGHATDAYVSIDAFSYAQGGSGASMPAFMAAEYPSTRADVCPSNWSKA</sequence>
<feature type="domain" description="Spore protein YkvP/CgeB glycosyl transferase-like" evidence="1">
    <location>
        <begin position="233"/>
        <end position="353"/>
    </location>
</feature>
<evidence type="ECO:0000259" key="1">
    <source>
        <dbReference type="Pfam" id="PF13524"/>
    </source>
</evidence>
<dbReference type="Proteomes" id="UP001156940">
    <property type="component" value="Unassembled WGS sequence"/>
</dbReference>
<evidence type="ECO:0000313" key="3">
    <source>
        <dbReference type="Proteomes" id="UP001156940"/>
    </source>
</evidence>
<dbReference type="EMBL" id="JARXRM010000028">
    <property type="protein sequence ID" value="MDH5822989.1"/>
    <property type="molecule type" value="Genomic_DNA"/>
</dbReference>
<dbReference type="InterPro" id="IPR055259">
    <property type="entry name" value="YkvP/CgeB_Glyco_trans-like"/>
</dbReference>
<evidence type="ECO:0000313" key="2">
    <source>
        <dbReference type="EMBL" id="MDH5822989.1"/>
    </source>
</evidence>
<protein>
    <recommendedName>
        <fullName evidence="1">Spore protein YkvP/CgeB glycosyl transferase-like domain-containing protein</fullName>
    </recommendedName>
</protein>
<reference evidence="2 3" key="1">
    <citation type="submission" date="2023-04" db="EMBL/GenBank/DDBJ databases">
        <title>Luteimonas endophyticus RD2P54.</title>
        <authorList>
            <person name="Sun J.-Q."/>
        </authorList>
    </citation>
    <scope>NUCLEOTIDE SEQUENCE [LARGE SCALE GENOMIC DNA]</scope>
    <source>
        <strain evidence="2 3">RD2P54</strain>
    </source>
</reference>
<gene>
    <name evidence="2" type="ORF">QFW77_08300</name>
</gene>